<keyword evidence="3" id="KW-0812">Transmembrane</keyword>
<keyword evidence="5" id="KW-0998">Cell outer membrane</keyword>
<accession>A0A975S0M1</accession>
<name>A0A975S0M1_9RHOB</name>
<dbReference type="AlphaFoldDB" id="A0A975S0M1"/>
<dbReference type="SUPFAM" id="SSF56954">
    <property type="entry name" value="Outer membrane efflux proteins (OEP)"/>
    <property type="match status" value="1"/>
</dbReference>
<dbReference type="InterPro" id="IPR051906">
    <property type="entry name" value="TolC-like"/>
</dbReference>
<evidence type="ECO:0000313" key="6">
    <source>
        <dbReference type="EMBL" id="QWK89048.1"/>
    </source>
</evidence>
<evidence type="ECO:0000256" key="3">
    <source>
        <dbReference type="ARBA" id="ARBA00022692"/>
    </source>
</evidence>
<dbReference type="GO" id="GO:0015562">
    <property type="term" value="F:efflux transmembrane transporter activity"/>
    <property type="evidence" value="ECO:0007669"/>
    <property type="project" value="InterPro"/>
</dbReference>
<evidence type="ECO:0000313" key="7">
    <source>
        <dbReference type="Proteomes" id="UP000679352"/>
    </source>
</evidence>
<gene>
    <name evidence="6" type="ORF">KM031_09135</name>
</gene>
<dbReference type="Gene3D" id="1.20.1600.10">
    <property type="entry name" value="Outer membrane efflux proteins (OEP)"/>
    <property type="match status" value="1"/>
</dbReference>
<reference evidence="6" key="1">
    <citation type="submission" date="2021-06" db="EMBL/GenBank/DDBJ databases">
        <title>Direct submission.</title>
        <authorList>
            <person name="Lee C.-S."/>
            <person name="Jin L."/>
        </authorList>
    </citation>
    <scope>NUCLEOTIDE SEQUENCE</scope>
    <source>
        <strain evidence="6">Con5</strain>
    </source>
</reference>
<dbReference type="GO" id="GO:0009279">
    <property type="term" value="C:cell outer membrane"/>
    <property type="evidence" value="ECO:0007669"/>
    <property type="project" value="UniProtKB-SubCell"/>
</dbReference>
<evidence type="ECO:0000256" key="2">
    <source>
        <dbReference type="ARBA" id="ARBA00022452"/>
    </source>
</evidence>
<sequence length="416" mass="44443">MFGFGAGNRPDQVGLAPEDGEIRRAGAEAERRSALIDDLLSRQSILPASGAYAEVAQAVTEANAGVARAELRVARLKAEAKSKNWLPSIGPSVNLTSLGSIAASILIEQAIFDGGARKAERAYAAADVEVAAATLSMDANQRVFEGLGHYIRAQRAREQAQLAERAVGRMAEYERIMRLRVEGGMSDRSEQRVIEQKAAEMRLTMTNDRFTADQAMAELNAMAARPLNHLSGLGALPQDQGGPEPVSVLKARGDGARTLAEAQLLRAGYGPNLKAVGNWDDDDGLLGGLSIGVENGLGLGNGAEMAALNATGDVVDRRIAQSAEEANRRIVMLNHELATLAAREAEGAGVLAQTEASLAMFTEQYKVGRRPLMELVGMFETFSKMERDQASLKYEMALLRLEMARDRGVLANGAAL</sequence>
<keyword evidence="2" id="KW-1134">Transmembrane beta strand</keyword>
<dbReference type="KEGG" id="gfu:KM031_09135"/>
<organism evidence="6 7">
    <name type="scientific">Gemmobacter fulvus</name>
    <dbReference type="NCBI Taxonomy" id="2840474"/>
    <lineage>
        <taxon>Bacteria</taxon>
        <taxon>Pseudomonadati</taxon>
        <taxon>Pseudomonadota</taxon>
        <taxon>Alphaproteobacteria</taxon>
        <taxon>Rhodobacterales</taxon>
        <taxon>Paracoccaceae</taxon>
        <taxon>Gemmobacter</taxon>
    </lineage>
</organism>
<keyword evidence="7" id="KW-1185">Reference proteome</keyword>
<dbReference type="PANTHER" id="PTHR30026:SF20">
    <property type="entry name" value="OUTER MEMBRANE PROTEIN TOLC"/>
    <property type="match status" value="1"/>
</dbReference>
<protein>
    <submittedName>
        <fullName evidence="6">TolC family protein</fullName>
    </submittedName>
</protein>
<dbReference type="GO" id="GO:0015288">
    <property type="term" value="F:porin activity"/>
    <property type="evidence" value="ECO:0007669"/>
    <property type="project" value="TreeGrafter"/>
</dbReference>
<dbReference type="PANTHER" id="PTHR30026">
    <property type="entry name" value="OUTER MEMBRANE PROTEIN TOLC"/>
    <property type="match status" value="1"/>
</dbReference>
<keyword evidence="4" id="KW-0472">Membrane</keyword>
<dbReference type="EMBL" id="CP076361">
    <property type="protein sequence ID" value="QWK89048.1"/>
    <property type="molecule type" value="Genomic_DNA"/>
</dbReference>
<dbReference type="Proteomes" id="UP000679352">
    <property type="component" value="Chromosome"/>
</dbReference>
<comment type="subcellular location">
    <subcellularLocation>
        <location evidence="1">Cell outer membrane</location>
    </subcellularLocation>
</comment>
<evidence type="ECO:0000256" key="4">
    <source>
        <dbReference type="ARBA" id="ARBA00023136"/>
    </source>
</evidence>
<evidence type="ECO:0000256" key="1">
    <source>
        <dbReference type="ARBA" id="ARBA00004442"/>
    </source>
</evidence>
<dbReference type="GO" id="GO:1990281">
    <property type="term" value="C:efflux pump complex"/>
    <property type="evidence" value="ECO:0007669"/>
    <property type="project" value="TreeGrafter"/>
</dbReference>
<dbReference type="RefSeq" id="WP_215505939.1">
    <property type="nucleotide sequence ID" value="NZ_CP076361.1"/>
</dbReference>
<evidence type="ECO:0000256" key="5">
    <source>
        <dbReference type="ARBA" id="ARBA00023237"/>
    </source>
</evidence>
<proteinExistence type="predicted"/>